<name>A0A0L0G7Z5_9EUKA</name>
<dbReference type="InterPro" id="IPR007502">
    <property type="entry name" value="Helicase-assoc_dom"/>
</dbReference>
<accession>A0A0L0G7Z5</accession>
<evidence type="ECO:0000256" key="3">
    <source>
        <dbReference type="ARBA" id="ARBA00022806"/>
    </source>
</evidence>
<dbReference type="RefSeq" id="XP_014158946.1">
    <property type="nucleotide sequence ID" value="XM_014303471.1"/>
</dbReference>
<dbReference type="PROSITE" id="PS51192">
    <property type="entry name" value="HELICASE_ATP_BIND_1"/>
    <property type="match status" value="1"/>
</dbReference>
<dbReference type="InterPro" id="IPR011545">
    <property type="entry name" value="DEAD/DEAH_box_helicase_dom"/>
</dbReference>
<evidence type="ECO:0000256" key="6">
    <source>
        <dbReference type="ARBA" id="ARBA00060772"/>
    </source>
</evidence>
<evidence type="ECO:0000256" key="5">
    <source>
        <dbReference type="ARBA" id="ARBA00022884"/>
    </source>
</evidence>
<dbReference type="Gene3D" id="3.40.50.300">
    <property type="entry name" value="P-loop containing nucleotide triphosphate hydrolases"/>
    <property type="match status" value="2"/>
</dbReference>
<evidence type="ECO:0000259" key="9">
    <source>
        <dbReference type="PROSITE" id="PS51194"/>
    </source>
</evidence>
<sequence>MIILYSGGGGYDWMQHVRPSDDPKVWENLRHIVRAFKADSESTSLVELASGVEKRTFKKICLEECVGFSEKSSVLLRPSAEALSLDLLGAVTVLLKANGGQAQTNYLYRMLTEEYPHTLAEVKEKSIRNGSGAKNLGTHLSAVGNHLYDTHISKGKAVSFTLREYQPADGEAPPSPVPAFYAEPKLNMDVIAKTLGDVREALKGVSRKQSMHTLLDGSPWSGRVQYDGWLQQAQTRIRESQAGALYGTMLSQRERLPAYAHRSHILATLLSNRVTVVLGATGCGKTTQIPQLLLDEMILERNEDVRIVCTQPRRISAVSVAERVADERAERIGGFVGYQIRFEKEVTESTRLLYCTIGVLLQQLQSDANLSAYTHVFIDEVHEREMSSDFLMLCLRDILRQRPQLNVVLMSATLDPTIFETYFSEFNPATLQIPGKTNYPIDEHFLEDVLAASNHHIEVLRDSRGNILTEKEDPETPRLTKQEIQARLQCKPHVAQSIFNLESSPFATTNAELVASTVAFIHRTRPPGAMLVFLPGYKEITDVKALLEKDQSMWVLPLYSLLPVPDQKLVFQSPPPNRTKVILSTNLAETSITIDDIVYVIDSGKCRVTEYLTDMHIQALVTALISKANCQQRRGRAGRCQPGEVYRLYTRYNQEAMKDMIEPEMRRTPVEELCLMVKVHKLGLIRPTLTRALDPPELSTVDNAVTLLEGIGALDKDENMTHLGEKLASLPLHPRLGRLILYGHLMGCLDWACIVAAFISYKSPFFAPLGREYEANMAKASLAGLCMSDHITLLKTYATWRSLMGDRRMQNKFCTEHFISQTTMKFAHSLVGDIKAMCTKLGLRDGGVRNDAVFRAVMGIGLWPSVAAKNRKSVSAYLGDSLSRVEIHPGSVNFKIPKEMRSEAMTAWYSYYQIMRTAKTFVYDSTLLEPAMTLLLAPDVKRVCERDGRGVFYEIGNTEQSVVIPSHAEVDVLELRKGIAELCDTAIGAPVDSPKLLAAFDTVRDLLVAHSFSADRLSGEPSGVRSSTFDDGAKYRNTQRGGHGDSRGGRTVRGGYRGTSRSNQELDRSHTRRHEGWNGYRNNSANQYGYEPPDRYGSRRRAGGRDSDERADHERAGSNRQRPYHYQGTPR</sequence>
<organism evidence="10 11">
    <name type="scientific">Sphaeroforma arctica JP610</name>
    <dbReference type="NCBI Taxonomy" id="667725"/>
    <lineage>
        <taxon>Eukaryota</taxon>
        <taxon>Ichthyosporea</taxon>
        <taxon>Ichthyophonida</taxon>
        <taxon>Sphaeroforma</taxon>
    </lineage>
</organism>
<keyword evidence="2" id="KW-0378">Hydrolase</keyword>
<dbReference type="Gene3D" id="1.20.120.1080">
    <property type="match status" value="1"/>
</dbReference>
<evidence type="ECO:0000256" key="2">
    <source>
        <dbReference type="ARBA" id="ARBA00022801"/>
    </source>
</evidence>
<comment type="similarity">
    <text evidence="6">Belongs to the DExH box helicase family.</text>
</comment>
<dbReference type="GO" id="GO:0016787">
    <property type="term" value="F:hydrolase activity"/>
    <property type="evidence" value="ECO:0007669"/>
    <property type="project" value="UniProtKB-KW"/>
</dbReference>
<evidence type="ECO:0000256" key="1">
    <source>
        <dbReference type="ARBA" id="ARBA00022741"/>
    </source>
</evidence>
<dbReference type="PANTHER" id="PTHR18934">
    <property type="entry name" value="ATP-DEPENDENT RNA HELICASE"/>
    <property type="match status" value="1"/>
</dbReference>
<dbReference type="GO" id="GO:0004386">
    <property type="term" value="F:helicase activity"/>
    <property type="evidence" value="ECO:0007669"/>
    <property type="project" value="UniProtKB-KW"/>
</dbReference>
<dbReference type="SMART" id="SM00847">
    <property type="entry name" value="HA2"/>
    <property type="match status" value="1"/>
</dbReference>
<dbReference type="InterPro" id="IPR001650">
    <property type="entry name" value="Helicase_C-like"/>
</dbReference>
<dbReference type="Pfam" id="PF00270">
    <property type="entry name" value="DEAD"/>
    <property type="match status" value="1"/>
</dbReference>
<dbReference type="AlphaFoldDB" id="A0A0L0G7Z5"/>
<keyword evidence="4" id="KW-0067">ATP-binding</keyword>
<keyword evidence="11" id="KW-1185">Reference proteome</keyword>
<gene>
    <name evidence="10" type="ORF">SARC_02769</name>
</gene>
<dbReference type="GeneID" id="25903273"/>
<dbReference type="eggNOG" id="KOG0920">
    <property type="taxonomic scope" value="Eukaryota"/>
</dbReference>
<feature type="domain" description="Helicase ATP-binding" evidence="8">
    <location>
        <begin position="266"/>
        <end position="432"/>
    </location>
</feature>
<evidence type="ECO:0008006" key="12">
    <source>
        <dbReference type="Google" id="ProtNLM"/>
    </source>
</evidence>
<dbReference type="InterPro" id="IPR027417">
    <property type="entry name" value="P-loop_NTPase"/>
</dbReference>
<dbReference type="EMBL" id="KQ241724">
    <property type="protein sequence ID" value="KNC85044.1"/>
    <property type="molecule type" value="Genomic_DNA"/>
</dbReference>
<keyword evidence="3" id="KW-0347">Helicase</keyword>
<dbReference type="PANTHER" id="PTHR18934:SF237">
    <property type="entry name" value="ATP-DEPENDENT DNA_RNA HELICASE DHX36"/>
    <property type="match status" value="1"/>
</dbReference>
<dbReference type="SUPFAM" id="SSF52540">
    <property type="entry name" value="P-loop containing nucleoside triphosphate hydrolases"/>
    <property type="match status" value="1"/>
</dbReference>
<dbReference type="CDD" id="cd17917">
    <property type="entry name" value="DEXHc_RHA-like"/>
    <property type="match status" value="1"/>
</dbReference>
<evidence type="ECO:0000256" key="4">
    <source>
        <dbReference type="ARBA" id="ARBA00022840"/>
    </source>
</evidence>
<dbReference type="Pfam" id="PF07717">
    <property type="entry name" value="OB_NTP_bind"/>
    <property type="match status" value="1"/>
</dbReference>
<dbReference type="FunFam" id="3.40.50.300:FF:000526">
    <property type="entry name" value="DExH-box ATP-dependent RNA helicase DExH3"/>
    <property type="match status" value="1"/>
</dbReference>
<dbReference type="PROSITE" id="PS51194">
    <property type="entry name" value="HELICASE_CTER"/>
    <property type="match status" value="1"/>
</dbReference>
<feature type="domain" description="Helicase C-terminal" evidence="9">
    <location>
        <begin position="516"/>
        <end position="681"/>
    </location>
</feature>
<keyword evidence="5" id="KW-0694">RNA-binding</keyword>
<dbReference type="Proteomes" id="UP000054560">
    <property type="component" value="Unassembled WGS sequence"/>
</dbReference>
<dbReference type="Pfam" id="PF21010">
    <property type="entry name" value="HA2_C"/>
    <property type="match status" value="1"/>
</dbReference>
<dbReference type="GO" id="GO:0005524">
    <property type="term" value="F:ATP binding"/>
    <property type="evidence" value="ECO:0007669"/>
    <property type="project" value="UniProtKB-KW"/>
</dbReference>
<protein>
    <recommendedName>
        <fullName evidence="12">ATP-dependent RNA helicase DHX36</fullName>
    </recommendedName>
</protein>
<feature type="compositionally biased region" description="Basic and acidic residues" evidence="7">
    <location>
        <begin position="1092"/>
        <end position="1117"/>
    </location>
</feature>
<dbReference type="SMART" id="SM00487">
    <property type="entry name" value="DEXDc"/>
    <property type="match status" value="1"/>
</dbReference>
<dbReference type="GO" id="GO:0003723">
    <property type="term" value="F:RNA binding"/>
    <property type="evidence" value="ECO:0007669"/>
    <property type="project" value="UniProtKB-KW"/>
</dbReference>
<keyword evidence="1" id="KW-0547">Nucleotide-binding</keyword>
<dbReference type="FunFam" id="1.20.120.1080:FF:000002">
    <property type="entry name" value="Putative ATP-dependent RNA helicase DHX36"/>
    <property type="match status" value="1"/>
</dbReference>
<reference evidence="10 11" key="1">
    <citation type="submission" date="2011-02" db="EMBL/GenBank/DDBJ databases">
        <title>The Genome Sequence of Sphaeroforma arctica JP610.</title>
        <authorList>
            <consortium name="The Broad Institute Genome Sequencing Platform"/>
            <person name="Russ C."/>
            <person name="Cuomo C."/>
            <person name="Young S.K."/>
            <person name="Zeng Q."/>
            <person name="Gargeya S."/>
            <person name="Alvarado L."/>
            <person name="Berlin A."/>
            <person name="Chapman S.B."/>
            <person name="Chen Z."/>
            <person name="Freedman E."/>
            <person name="Gellesch M."/>
            <person name="Goldberg J."/>
            <person name="Griggs A."/>
            <person name="Gujja S."/>
            <person name="Heilman E."/>
            <person name="Heiman D."/>
            <person name="Howarth C."/>
            <person name="Mehta T."/>
            <person name="Neiman D."/>
            <person name="Pearson M."/>
            <person name="Roberts A."/>
            <person name="Saif S."/>
            <person name="Shea T."/>
            <person name="Shenoy N."/>
            <person name="Sisk P."/>
            <person name="Stolte C."/>
            <person name="Sykes S."/>
            <person name="White J."/>
            <person name="Yandava C."/>
            <person name="Burger G."/>
            <person name="Gray M.W."/>
            <person name="Holland P.W.H."/>
            <person name="King N."/>
            <person name="Lang F.B.F."/>
            <person name="Roger A.J."/>
            <person name="Ruiz-Trillo I."/>
            <person name="Haas B."/>
            <person name="Nusbaum C."/>
            <person name="Birren B."/>
        </authorList>
    </citation>
    <scope>NUCLEOTIDE SEQUENCE [LARGE SCALE GENOMIC DNA]</scope>
    <source>
        <strain evidence="10 11">JP610</strain>
    </source>
</reference>
<proteinExistence type="inferred from homology"/>
<dbReference type="InterPro" id="IPR011709">
    <property type="entry name" value="DEAD-box_helicase_OB_fold"/>
</dbReference>
<dbReference type="SMART" id="SM00490">
    <property type="entry name" value="HELICc"/>
    <property type="match status" value="1"/>
</dbReference>
<evidence type="ECO:0000313" key="10">
    <source>
        <dbReference type="EMBL" id="KNC85044.1"/>
    </source>
</evidence>
<dbReference type="Pfam" id="PF00271">
    <property type="entry name" value="Helicase_C"/>
    <property type="match status" value="1"/>
</dbReference>
<evidence type="ECO:0000313" key="11">
    <source>
        <dbReference type="Proteomes" id="UP000054560"/>
    </source>
</evidence>
<feature type="region of interest" description="Disordered" evidence="7">
    <location>
        <begin position="1016"/>
        <end position="1131"/>
    </location>
</feature>
<dbReference type="CDD" id="cd18791">
    <property type="entry name" value="SF2_C_RHA"/>
    <property type="match status" value="1"/>
</dbReference>
<evidence type="ECO:0000256" key="7">
    <source>
        <dbReference type="SAM" id="MobiDB-lite"/>
    </source>
</evidence>
<evidence type="ECO:0000259" key="8">
    <source>
        <dbReference type="PROSITE" id="PS51192"/>
    </source>
</evidence>
<dbReference type="OrthoDB" id="5600252at2759"/>
<dbReference type="InterPro" id="IPR014001">
    <property type="entry name" value="Helicase_ATP-bd"/>
</dbReference>
<dbReference type="GO" id="GO:0005634">
    <property type="term" value="C:nucleus"/>
    <property type="evidence" value="ECO:0007669"/>
    <property type="project" value="TreeGrafter"/>
</dbReference>
<dbReference type="STRING" id="667725.A0A0L0G7Z5"/>